<evidence type="ECO:0000256" key="2">
    <source>
        <dbReference type="ARBA" id="ARBA00022679"/>
    </source>
</evidence>
<evidence type="ECO:0000256" key="3">
    <source>
        <dbReference type="ARBA" id="ARBA00022691"/>
    </source>
</evidence>
<sequence length="322" mass="35809">MAQGKADNTISNVLENTPLDDSFYDLDRQELAFFQSQTGIQDEAALKAHISKIQADAYDVWPLPRSNNLCSLLPWQVHPYPCIRRFAFTKLKMSRLPAYGQLLKLGKERKGAIFLDIGCCFGNDVRKAIVDGYPIENAIASDLEADFWRLGHQLFTSTAETFPVPFLPGDAFNADFLKPVPPFYAPPETPRPDLRSLTTLTPLLGHVSAIHASSFFHLFDEEQQLQLARSVAGLLSPEPGSVIFGAQGGCAEKGPRVEVPGVKPIRSHMFRHSPESWTELWDGTVFEKGKVKVEASLYQMDSALLKREGSTLTGMVWSVTRL</sequence>
<dbReference type="InParanoid" id="A0A401H4K4"/>
<organism evidence="5 6">
    <name type="scientific">Sparassis crispa</name>
    <dbReference type="NCBI Taxonomy" id="139825"/>
    <lineage>
        <taxon>Eukaryota</taxon>
        <taxon>Fungi</taxon>
        <taxon>Dikarya</taxon>
        <taxon>Basidiomycota</taxon>
        <taxon>Agaricomycotina</taxon>
        <taxon>Agaricomycetes</taxon>
        <taxon>Polyporales</taxon>
        <taxon>Sparassidaceae</taxon>
        <taxon>Sparassis</taxon>
    </lineage>
</organism>
<dbReference type="OrthoDB" id="2094832at2759"/>
<gene>
    <name evidence="5" type="ORF">SCP_1600370</name>
</gene>
<dbReference type="EMBL" id="BFAD01000016">
    <property type="protein sequence ID" value="GBE89376.1"/>
    <property type="molecule type" value="Genomic_DNA"/>
</dbReference>
<keyword evidence="3" id="KW-0949">S-adenosyl-L-methionine</keyword>
<keyword evidence="6" id="KW-1185">Reference proteome</keyword>
<dbReference type="GeneID" id="38786293"/>
<evidence type="ECO:0000313" key="5">
    <source>
        <dbReference type="EMBL" id="GBE89376.1"/>
    </source>
</evidence>
<dbReference type="InterPro" id="IPR051654">
    <property type="entry name" value="Meroterpenoid_MTases"/>
</dbReference>
<comment type="pathway">
    <text evidence="1">Secondary metabolite biosynthesis.</text>
</comment>
<dbReference type="SUPFAM" id="SSF53335">
    <property type="entry name" value="S-adenosyl-L-methionine-dependent methyltransferases"/>
    <property type="match status" value="1"/>
</dbReference>
<evidence type="ECO:0000256" key="1">
    <source>
        <dbReference type="ARBA" id="ARBA00005179"/>
    </source>
</evidence>
<comment type="caution">
    <text evidence="5">The sequence shown here is derived from an EMBL/GenBank/DDBJ whole genome shotgun (WGS) entry which is preliminary data.</text>
</comment>
<dbReference type="STRING" id="139825.A0A401H4K4"/>
<dbReference type="Gene3D" id="3.40.50.150">
    <property type="entry name" value="Vaccinia Virus protein VP39"/>
    <property type="match status" value="1"/>
</dbReference>
<name>A0A401H4K4_9APHY</name>
<dbReference type="GO" id="GO:0008168">
    <property type="term" value="F:methyltransferase activity"/>
    <property type="evidence" value="ECO:0007669"/>
    <property type="project" value="UniProtKB-KW"/>
</dbReference>
<protein>
    <submittedName>
        <fullName evidence="5">Methyltransferase ausD</fullName>
    </submittedName>
</protein>
<reference evidence="5 6" key="1">
    <citation type="journal article" date="2018" name="Sci. Rep.">
        <title>Genome sequence of the cauliflower mushroom Sparassis crispa (Hanabiratake) and its association with beneficial usage.</title>
        <authorList>
            <person name="Kiyama R."/>
            <person name="Furutani Y."/>
            <person name="Kawaguchi K."/>
            <person name="Nakanishi T."/>
        </authorList>
    </citation>
    <scope>NUCLEOTIDE SEQUENCE [LARGE SCALE GENOMIC DNA]</scope>
</reference>
<dbReference type="GO" id="GO:0032259">
    <property type="term" value="P:methylation"/>
    <property type="evidence" value="ECO:0007669"/>
    <property type="project" value="UniProtKB-KW"/>
</dbReference>
<dbReference type="AlphaFoldDB" id="A0A401H4K4"/>
<accession>A0A401H4K4</accession>
<evidence type="ECO:0000313" key="6">
    <source>
        <dbReference type="Proteomes" id="UP000287166"/>
    </source>
</evidence>
<dbReference type="Proteomes" id="UP000287166">
    <property type="component" value="Unassembled WGS sequence"/>
</dbReference>
<proteinExistence type="inferred from homology"/>
<dbReference type="RefSeq" id="XP_027620289.1">
    <property type="nucleotide sequence ID" value="XM_027764488.1"/>
</dbReference>
<comment type="similarity">
    <text evidence="4">Belongs to the class I-like SAM-binding methyltransferase superfamily.</text>
</comment>
<keyword evidence="5" id="KW-0489">Methyltransferase</keyword>
<dbReference type="PANTHER" id="PTHR35897:SF1">
    <property type="entry name" value="METHYLTRANSFERASE AUSD"/>
    <property type="match status" value="1"/>
</dbReference>
<dbReference type="PANTHER" id="PTHR35897">
    <property type="entry name" value="METHYLTRANSFERASE AUSD"/>
    <property type="match status" value="1"/>
</dbReference>
<dbReference type="InterPro" id="IPR029063">
    <property type="entry name" value="SAM-dependent_MTases_sf"/>
</dbReference>
<evidence type="ECO:0000256" key="4">
    <source>
        <dbReference type="ARBA" id="ARBA00038314"/>
    </source>
</evidence>
<keyword evidence="2 5" id="KW-0808">Transferase</keyword>